<evidence type="ECO:0000256" key="2">
    <source>
        <dbReference type="ARBA" id="ARBA00022737"/>
    </source>
</evidence>
<dbReference type="GO" id="GO:0005615">
    <property type="term" value="C:extracellular space"/>
    <property type="evidence" value="ECO:0007669"/>
    <property type="project" value="TreeGrafter"/>
</dbReference>
<dbReference type="SMART" id="SM00202">
    <property type="entry name" value="SR"/>
    <property type="match status" value="4"/>
</dbReference>
<keyword evidence="4" id="KW-0325">Glycoprotein</keyword>
<evidence type="ECO:0000256" key="1">
    <source>
        <dbReference type="ARBA" id="ARBA00022729"/>
    </source>
</evidence>
<keyword evidence="1" id="KW-0732">Signal</keyword>
<dbReference type="InterPro" id="IPR036772">
    <property type="entry name" value="SRCR-like_dom_sf"/>
</dbReference>
<dbReference type="PANTHER" id="PTHR45817">
    <property type="entry name" value="LYSYL OXIDASE-LIKE-RELATED"/>
    <property type="match status" value="1"/>
</dbReference>
<protein>
    <submittedName>
        <fullName evidence="5">Uncharacterized protein</fullName>
    </submittedName>
</protein>
<dbReference type="GO" id="GO:0016020">
    <property type="term" value="C:membrane"/>
    <property type="evidence" value="ECO:0007669"/>
    <property type="project" value="InterPro"/>
</dbReference>
<dbReference type="PROSITE" id="PS50287">
    <property type="entry name" value="SRCR_2"/>
    <property type="match status" value="4"/>
</dbReference>
<name>A0A8C3NFB3_GEOPR</name>
<dbReference type="PRINTS" id="PR00258">
    <property type="entry name" value="SPERACTRCPTR"/>
</dbReference>
<keyword evidence="2" id="KW-0677">Repeat</keyword>
<evidence type="ECO:0000256" key="3">
    <source>
        <dbReference type="ARBA" id="ARBA00023157"/>
    </source>
</evidence>
<reference evidence="5" key="1">
    <citation type="submission" date="2020-02" db="EMBL/GenBank/DDBJ databases">
        <authorList>
            <person name="Enbody D E."/>
            <person name="Pettersson E M."/>
        </authorList>
    </citation>
    <scope>NUCLEOTIDE SEQUENCE [LARGE SCALE GENOMIC DNA]</scope>
</reference>
<accession>A0A8C3NFB3</accession>
<dbReference type="Gene3D" id="3.10.250.10">
    <property type="entry name" value="SRCR-like domain"/>
    <property type="match status" value="4"/>
</dbReference>
<proteinExistence type="predicted"/>
<dbReference type="Ensembl" id="ENSCPVT00000017953.2">
    <property type="protein sequence ID" value="ENSCPVP00000017189.2"/>
    <property type="gene ID" value="ENSCPVG00000012385.2"/>
</dbReference>
<dbReference type="PROSITE" id="PS00420">
    <property type="entry name" value="SRCR_1"/>
    <property type="match status" value="4"/>
</dbReference>
<dbReference type="FunFam" id="3.10.250.10:FF:000006">
    <property type="entry name" value="neurotrypsin isoform X2"/>
    <property type="match status" value="4"/>
</dbReference>
<dbReference type="Proteomes" id="UP000694382">
    <property type="component" value="Chromosome 6"/>
</dbReference>
<evidence type="ECO:0000313" key="6">
    <source>
        <dbReference type="Proteomes" id="UP000694382"/>
    </source>
</evidence>
<reference evidence="5" key="2">
    <citation type="submission" date="2025-08" db="UniProtKB">
        <authorList>
            <consortium name="Ensembl"/>
        </authorList>
    </citation>
    <scope>IDENTIFICATION</scope>
</reference>
<dbReference type="AlphaFoldDB" id="A0A8C3NFB3"/>
<keyword evidence="3" id="KW-1015">Disulfide bond</keyword>
<dbReference type="GO" id="GO:0004720">
    <property type="term" value="F:protein-lysine 6-oxidase activity"/>
    <property type="evidence" value="ECO:0007669"/>
    <property type="project" value="TreeGrafter"/>
</dbReference>
<dbReference type="Pfam" id="PF00530">
    <property type="entry name" value="SRCR"/>
    <property type="match status" value="4"/>
</dbReference>
<dbReference type="SUPFAM" id="SSF56487">
    <property type="entry name" value="SRCR-like"/>
    <property type="match status" value="4"/>
</dbReference>
<dbReference type="PANTHER" id="PTHR45817:SF9">
    <property type="entry name" value="SRCR DOMAIN-CONTAINING PROTEIN"/>
    <property type="match status" value="1"/>
</dbReference>
<evidence type="ECO:0000256" key="4">
    <source>
        <dbReference type="ARBA" id="ARBA00023180"/>
    </source>
</evidence>
<keyword evidence="6" id="KW-1185">Reference proteome</keyword>
<dbReference type="InterPro" id="IPR001190">
    <property type="entry name" value="SRCR"/>
</dbReference>
<accession>A0A8U8C5H4</accession>
<reference evidence="5" key="3">
    <citation type="submission" date="2025-09" db="UniProtKB">
        <authorList>
            <consortium name="Ensembl"/>
        </authorList>
    </citation>
    <scope>IDENTIFICATION</scope>
</reference>
<evidence type="ECO:0000313" key="5">
    <source>
        <dbReference type="Ensembl" id="ENSCPVP00000017189.2"/>
    </source>
</evidence>
<dbReference type="InterPro" id="IPR050912">
    <property type="entry name" value="LOX-like_protein"/>
</dbReference>
<sequence>MKVCREIASHCNHEQEIHSALTASCPAWVVAELFPRHALVSVWPGVRLSGGRNGCEGRVELYDGSTWGTVCDDQWDLRDAQVVCQQLGCGQALGAPQNARFGPGTGRIFLDDVQCRGDEPSLQMCRHNGWGMHNCRHMEDASVICAGPGVRLSGGRNGCEGRVELYDGSTWGTVCDDQWDLHDAQVVCQQLGCGQALGAPQNARFGPGSGRIFLDDVQCHGDEPSLQMCQHNGWGVHNCGHMEDASVICAGPGVRLSGGRNSCEGRVELYDGSTWGTVCDDQWDLRDAQVVCQQLGCGQALGAPQNARFGPGSGRIFLDDVQCRGDEPSLQMCQHNVWGVHNCGHMEDASVICAGPGVRLSGGRNSCEGRVELYDGSTWGTVCDDQWDLHDAQVVCQQLGCGQALGAPRNARFGPGSGRIFLDDVQCRGDEPSLQMCRHNGWGVHNCGHMEDASVICAGDLKGLFQSETRKLLFSRKLATYLPSKDLRGIKRSSRVTGERLSVEEGASISTVMTPPRIDLDSKKGQKSSRCYQPSLKRVV</sequence>
<organism evidence="5 6">
    <name type="scientific">Geospiza parvula</name>
    <name type="common">Small tree-finch</name>
    <name type="synonym">Camarhynchus parvulus</name>
    <dbReference type="NCBI Taxonomy" id="87175"/>
    <lineage>
        <taxon>Eukaryota</taxon>
        <taxon>Metazoa</taxon>
        <taxon>Chordata</taxon>
        <taxon>Craniata</taxon>
        <taxon>Vertebrata</taxon>
        <taxon>Euteleostomi</taxon>
        <taxon>Archelosauria</taxon>
        <taxon>Archosauria</taxon>
        <taxon>Dinosauria</taxon>
        <taxon>Saurischia</taxon>
        <taxon>Theropoda</taxon>
        <taxon>Coelurosauria</taxon>
        <taxon>Aves</taxon>
        <taxon>Neognathae</taxon>
        <taxon>Neoaves</taxon>
        <taxon>Telluraves</taxon>
        <taxon>Australaves</taxon>
        <taxon>Passeriformes</taxon>
        <taxon>Thraupidae</taxon>
        <taxon>Camarhynchus</taxon>
    </lineage>
</organism>